<dbReference type="Proteomes" id="UP001652626">
    <property type="component" value="Chromosome 24"/>
</dbReference>
<gene>
    <name evidence="3" type="primary">LOC113404303</name>
</gene>
<feature type="region of interest" description="Disordered" evidence="1">
    <location>
        <begin position="36"/>
        <end position="65"/>
    </location>
</feature>
<protein>
    <submittedName>
        <fullName evidence="3">Uncharacterized protein LOC113404303</fullName>
    </submittedName>
</protein>
<feature type="compositionally biased region" description="Polar residues" evidence="1">
    <location>
        <begin position="36"/>
        <end position="55"/>
    </location>
</feature>
<feature type="compositionally biased region" description="Acidic residues" evidence="1">
    <location>
        <begin position="285"/>
        <end position="310"/>
    </location>
</feature>
<dbReference type="InterPro" id="IPR036397">
    <property type="entry name" value="RNaseH_sf"/>
</dbReference>
<evidence type="ECO:0000313" key="3">
    <source>
        <dbReference type="RefSeq" id="XP_064074787.1"/>
    </source>
</evidence>
<evidence type="ECO:0000313" key="2">
    <source>
        <dbReference type="Proteomes" id="UP001652626"/>
    </source>
</evidence>
<dbReference type="RefSeq" id="XP_064074787.1">
    <property type="nucleotide sequence ID" value="XM_064218717.1"/>
</dbReference>
<organism evidence="2 3">
    <name type="scientific">Vanessa tameamea</name>
    <name type="common">Kamehameha butterfly</name>
    <dbReference type="NCBI Taxonomy" id="334116"/>
    <lineage>
        <taxon>Eukaryota</taxon>
        <taxon>Metazoa</taxon>
        <taxon>Ecdysozoa</taxon>
        <taxon>Arthropoda</taxon>
        <taxon>Hexapoda</taxon>
        <taxon>Insecta</taxon>
        <taxon>Pterygota</taxon>
        <taxon>Neoptera</taxon>
        <taxon>Endopterygota</taxon>
        <taxon>Lepidoptera</taxon>
        <taxon>Glossata</taxon>
        <taxon>Ditrysia</taxon>
        <taxon>Papilionoidea</taxon>
        <taxon>Nymphalidae</taxon>
        <taxon>Nymphalinae</taxon>
        <taxon>Vanessa</taxon>
    </lineage>
</organism>
<dbReference type="Gene3D" id="3.30.420.10">
    <property type="entry name" value="Ribonuclease H-like superfamily/Ribonuclease H"/>
    <property type="match status" value="1"/>
</dbReference>
<accession>A0ABM4AU03</accession>
<name>A0ABM4AU03_VANTA</name>
<sequence>MAVRGMRKREDGRLARQIIYNVAKYMQKEKDEGVMNANQVQDRTANATGTSVRTSEGSEKDLKASNSRGQPIFIVSSGSETGFLPNALFMFKPGSKAHEMNFTNYKKWLSTNIIPNLKLNSVIVVDDTAYNNKLSNPAPTPYSKIVEMQSWLKNKGIPYKDDMLKPQLYKLIYENGGTNKTYIIDEIFNKHNHVVVRVPPAHPDLNPIDIALDTAKGYVAEKNMNNKTSHVMELVIEKLDLIEKNEWTDLCKKVEYIENQYRSSDHVIDAMTEELTIYNANSSESESEADDVSDGSDSDFEPNMNEENELLVERIPKIESTSDSDD</sequence>
<reference evidence="3" key="1">
    <citation type="submission" date="2025-08" db="UniProtKB">
        <authorList>
            <consortium name="RefSeq"/>
        </authorList>
    </citation>
    <scope>IDENTIFICATION</scope>
    <source>
        <tissue evidence="3">Whole body</tissue>
    </source>
</reference>
<evidence type="ECO:0000256" key="1">
    <source>
        <dbReference type="SAM" id="MobiDB-lite"/>
    </source>
</evidence>
<dbReference type="PANTHER" id="PTHR33939:SF1">
    <property type="entry name" value="DUF4371 DOMAIN-CONTAINING PROTEIN"/>
    <property type="match status" value="1"/>
</dbReference>
<dbReference type="PANTHER" id="PTHR33939">
    <property type="entry name" value="PROTEIN CBG22215"/>
    <property type="match status" value="1"/>
</dbReference>
<dbReference type="GeneID" id="113404303"/>
<keyword evidence="2" id="KW-1185">Reference proteome</keyword>
<feature type="region of interest" description="Disordered" evidence="1">
    <location>
        <begin position="280"/>
        <end position="326"/>
    </location>
</feature>
<proteinExistence type="predicted"/>